<evidence type="ECO:0000313" key="2">
    <source>
        <dbReference type="EMBL" id="OGG75121.1"/>
    </source>
</evidence>
<proteinExistence type="predicted"/>
<feature type="domain" description="Bacterial spore germination immunoglobulin-like" evidence="1">
    <location>
        <begin position="74"/>
        <end position="151"/>
    </location>
</feature>
<protein>
    <recommendedName>
        <fullName evidence="1">Bacterial spore germination immunoglobulin-like domain-containing protein</fullName>
    </recommendedName>
</protein>
<dbReference type="Proteomes" id="UP000178587">
    <property type="component" value="Unassembled WGS sequence"/>
</dbReference>
<dbReference type="InterPro" id="IPR018911">
    <property type="entry name" value="Gmad2_Ig-like_dom"/>
</dbReference>
<comment type="caution">
    <text evidence="2">The sequence shown here is derived from an EMBL/GenBank/DDBJ whole genome shotgun (WGS) entry which is preliminary data.</text>
</comment>
<reference evidence="2 3" key="1">
    <citation type="journal article" date="2016" name="Nat. Commun.">
        <title>Thousands of microbial genomes shed light on interconnected biogeochemical processes in an aquifer system.</title>
        <authorList>
            <person name="Anantharaman K."/>
            <person name="Brown C.T."/>
            <person name="Hug L.A."/>
            <person name="Sharon I."/>
            <person name="Castelle C.J."/>
            <person name="Probst A.J."/>
            <person name="Thomas B.C."/>
            <person name="Singh A."/>
            <person name="Wilkins M.J."/>
            <person name="Karaoz U."/>
            <person name="Brodie E.L."/>
            <person name="Williams K.H."/>
            <person name="Hubbard S.S."/>
            <person name="Banfield J.F."/>
        </authorList>
    </citation>
    <scope>NUCLEOTIDE SEQUENCE [LARGE SCALE GENOMIC DNA]</scope>
</reference>
<name>A0A1F6ENC4_9BACT</name>
<sequence>MKNIFIVLAVILVLATGVMWLKNRGAESAAMVTTFEECVARGNPVMESYPRQCRHGGELFVENIGNELEKMDLIRLESPRPNAVVLSPLEIKGEARGSWFFEASFPIVIVDWDGKIIGQGYAEAEGEWMTTEFVPFVATVEFDVSQISGAYANRGTLILQKNNASGLPEHDDALETPIFFGLE</sequence>
<accession>A0A1F6ENC4</accession>
<dbReference type="Pfam" id="PF10648">
    <property type="entry name" value="Gmad2"/>
    <property type="match status" value="1"/>
</dbReference>
<evidence type="ECO:0000259" key="1">
    <source>
        <dbReference type="Pfam" id="PF10648"/>
    </source>
</evidence>
<organism evidence="2 3">
    <name type="scientific">Candidatus Kaiserbacteria bacterium RIFCSPLOWO2_01_FULL_50_24</name>
    <dbReference type="NCBI Taxonomy" id="1798507"/>
    <lineage>
        <taxon>Bacteria</taxon>
        <taxon>Candidatus Kaiseribacteriota</taxon>
    </lineage>
</organism>
<dbReference type="STRING" id="1798507.A3A34_02065"/>
<evidence type="ECO:0000313" key="3">
    <source>
        <dbReference type="Proteomes" id="UP000178587"/>
    </source>
</evidence>
<dbReference type="EMBL" id="MFLU01000007">
    <property type="protein sequence ID" value="OGG75121.1"/>
    <property type="molecule type" value="Genomic_DNA"/>
</dbReference>
<dbReference type="AlphaFoldDB" id="A0A1F6ENC4"/>
<gene>
    <name evidence="2" type="ORF">A3A34_02065</name>
</gene>